<dbReference type="Gene3D" id="1.10.10.60">
    <property type="entry name" value="Homeodomain-like"/>
    <property type="match status" value="1"/>
</dbReference>
<dbReference type="SUPFAM" id="SSF46689">
    <property type="entry name" value="Homeodomain-like"/>
    <property type="match status" value="1"/>
</dbReference>
<dbReference type="Proteomes" id="UP001498771">
    <property type="component" value="Unassembled WGS sequence"/>
</dbReference>
<dbReference type="Pfam" id="PF05225">
    <property type="entry name" value="HTH_psq"/>
    <property type="match status" value="1"/>
</dbReference>
<sequence>MPPTKEDRIKQAIEAVKNEENLSLRAAAKRYDVPESTLRGRLTGGRRARHGDIVAVAAKPLRQATQGLINVDLKKKAKLVLTKKMFDDREEELEAINWGFDEQALEERHEAYIRSHKS</sequence>
<feature type="domain" description="HTH psq-type" evidence="1">
    <location>
        <begin position="5"/>
        <end position="42"/>
    </location>
</feature>
<dbReference type="GeneID" id="90039742"/>
<evidence type="ECO:0000313" key="3">
    <source>
        <dbReference type="Proteomes" id="UP001498771"/>
    </source>
</evidence>
<dbReference type="InterPro" id="IPR007889">
    <property type="entry name" value="HTH_Psq"/>
</dbReference>
<reference evidence="2 3" key="1">
    <citation type="submission" date="2024-03" db="EMBL/GenBank/DDBJ databases">
        <title>Genome-scale model development and genomic sequencing of the oleaginous clade Lipomyces.</title>
        <authorList>
            <consortium name="Lawrence Berkeley National Laboratory"/>
            <person name="Czajka J.J."/>
            <person name="Han Y."/>
            <person name="Kim J."/>
            <person name="Mondo S.J."/>
            <person name="Hofstad B.A."/>
            <person name="Robles A."/>
            <person name="Haridas S."/>
            <person name="Riley R."/>
            <person name="LaButti K."/>
            <person name="Pangilinan J."/>
            <person name="Andreopoulos W."/>
            <person name="Lipzen A."/>
            <person name="Yan J."/>
            <person name="Wang M."/>
            <person name="Ng V."/>
            <person name="Grigoriev I.V."/>
            <person name="Spatafora J.W."/>
            <person name="Magnuson J.K."/>
            <person name="Baker S.E."/>
            <person name="Pomraning K.R."/>
        </authorList>
    </citation>
    <scope>NUCLEOTIDE SEQUENCE [LARGE SCALE GENOMIC DNA]</scope>
    <source>
        <strain evidence="2 3">Phaff 52-87</strain>
    </source>
</reference>
<proteinExistence type="predicted"/>
<dbReference type="InterPro" id="IPR009057">
    <property type="entry name" value="Homeodomain-like_sf"/>
</dbReference>
<dbReference type="EMBL" id="JBBJBU010000009">
    <property type="protein sequence ID" value="KAK7204100.1"/>
    <property type="molecule type" value="Genomic_DNA"/>
</dbReference>
<dbReference type="RefSeq" id="XP_064767133.1">
    <property type="nucleotide sequence ID" value="XM_064914230.1"/>
</dbReference>
<protein>
    <recommendedName>
        <fullName evidence="1">HTH psq-type domain-containing protein</fullName>
    </recommendedName>
</protein>
<gene>
    <name evidence="2" type="ORF">BZA70DRAFT_290650</name>
</gene>
<keyword evidence="3" id="KW-1185">Reference proteome</keyword>
<name>A0ABR1F2M2_9ASCO</name>
<evidence type="ECO:0000259" key="1">
    <source>
        <dbReference type="Pfam" id="PF05225"/>
    </source>
</evidence>
<evidence type="ECO:0000313" key="2">
    <source>
        <dbReference type="EMBL" id="KAK7204100.1"/>
    </source>
</evidence>
<comment type="caution">
    <text evidence="2">The sequence shown here is derived from an EMBL/GenBank/DDBJ whole genome shotgun (WGS) entry which is preliminary data.</text>
</comment>
<organism evidence="2 3">
    <name type="scientific">Myxozyma melibiosi</name>
    <dbReference type="NCBI Taxonomy" id="54550"/>
    <lineage>
        <taxon>Eukaryota</taxon>
        <taxon>Fungi</taxon>
        <taxon>Dikarya</taxon>
        <taxon>Ascomycota</taxon>
        <taxon>Saccharomycotina</taxon>
        <taxon>Lipomycetes</taxon>
        <taxon>Lipomycetales</taxon>
        <taxon>Lipomycetaceae</taxon>
        <taxon>Myxozyma</taxon>
    </lineage>
</organism>
<accession>A0ABR1F2M2</accession>